<sequence length="427" mass="47127">MADTFMPILAMVIVQLIFAGMNVVSKLAMNSGLNPFVMTAYRQIVAVVFSGPFAYFWERNTRPKITRTVLFQLFLSSLFGVTMNQCFYFLGLKLTTPTIAVALGNLLPAITFIMAVLFRLEKVDIKRLADQAKIVGTLLCVGGAMFMTFYKGILIKMPESSIHWRYVENLAHKSSDGKTNIILGSALVIGGSLGWSIWFIVQVKISVNISSVLHFTKPEFSFYHKLNMIAINQIALIPIAAEKLIMVMGMAPPTPNGSQAKMGKSFNSPYTSSAIMYFMGWIECLIVAACVERDISQWALGWNIRLIAVTYSGFFCSAIGLSLMNWSIQKKGPLFVSLFNPLMLIIVAIIGWAILEERLHVGSVAGSVVIIVGLYTVLWGKGKDINKITSAKERILEEEHERGGGSELPLYGTAMQQSNGYKEGPKG</sequence>
<evidence type="ECO:0000259" key="8">
    <source>
        <dbReference type="Pfam" id="PF00892"/>
    </source>
</evidence>
<feature type="domain" description="EamA" evidence="8">
    <location>
        <begin position="7"/>
        <end position="148"/>
    </location>
</feature>
<keyword evidence="5 7" id="KW-0472">Membrane</keyword>
<feature type="transmembrane region" description="Helical" evidence="7">
    <location>
        <begin position="40"/>
        <end position="57"/>
    </location>
</feature>
<evidence type="ECO:0000256" key="3">
    <source>
        <dbReference type="ARBA" id="ARBA00022692"/>
    </source>
</evidence>
<comment type="similarity">
    <text evidence="2">Belongs to the drug/metabolite transporter (DMT) superfamily. Plant drug/metabolite exporter (P-DME) (TC 2.A.7.4) family.</text>
</comment>
<protein>
    <submittedName>
        <fullName evidence="9">WAT1-related protein</fullName>
    </submittedName>
</protein>
<accession>A0A443PUR8</accession>
<feature type="domain" description="EamA" evidence="8">
    <location>
        <begin position="262"/>
        <end position="378"/>
    </location>
</feature>
<dbReference type="Proteomes" id="UP000283530">
    <property type="component" value="Unassembled WGS sequence"/>
</dbReference>
<dbReference type="InterPro" id="IPR000620">
    <property type="entry name" value="EamA_dom"/>
</dbReference>
<feature type="region of interest" description="Disordered" evidence="6">
    <location>
        <begin position="398"/>
        <end position="427"/>
    </location>
</feature>
<feature type="transmembrane region" description="Helical" evidence="7">
    <location>
        <begin position="69"/>
        <end position="92"/>
    </location>
</feature>
<feature type="transmembrane region" description="Helical" evidence="7">
    <location>
        <begin position="303"/>
        <end position="328"/>
    </location>
</feature>
<feature type="transmembrane region" description="Helical" evidence="7">
    <location>
        <begin position="274"/>
        <end position="291"/>
    </location>
</feature>
<evidence type="ECO:0000256" key="4">
    <source>
        <dbReference type="ARBA" id="ARBA00022989"/>
    </source>
</evidence>
<dbReference type="SUPFAM" id="SSF103481">
    <property type="entry name" value="Multidrug resistance efflux transporter EmrE"/>
    <property type="match status" value="2"/>
</dbReference>
<dbReference type="GO" id="GO:0016020">
    <property type="term" value="C:membrane"/>
    <property type="evidence" value="ECO:0007669"/>
    <property type="project" value="UniProtKB-SubCell"/>
</dbReference>
<feature type="transmembrane region" description="Helical" evidence="7">
    <location>
        <begin position="334"/>
        <end position="354"/>
    </location>
</feature>
<feature type="transmembrane region" description="Helical" evidence="7">
    <location>
        <begin position="7"/>
        <end position="28"/>
    </location>
</feature>
<dbReference type="EMBL" id="QPKB01000011">
    <property type="protein sequence ID" value="RWR94524.1"/>
    <property type="molecule type" value="Genomic_DNA"/>
</dbReference>
<dbReference type="AlphaFoldDB" id="A0A443PUR8"/>
<gene>
    <name evidence="9" type="ORF">CKAN_02382100</name>
</gene>
<dbReference type="STRING" id="337451.A0A443PUR8"/>
<keyword evidence="4 7" id="KW-1133">Transmembrane helix</keyword>
<reference evidence="9 10" key="1">
    <citation type="journal article" date="2019" name="Nat. Plants">
        <title>Stout camphor tree genome fills gaps in understanding of flowering plant genome evolution.</title>
        <authorList>
            <person name="Chaw S.M."/>
            <person name="Liu Y.C."/>
            <person name="Wu Y.W."/>
            <person name="Wang H.Y."/>
            <person name="Lin C.I."/>
            <person name="Wu C.S."/>
            <person name="Ke H.M."/>
            <person name="Chang L.Y."/>
            <person name="Hsu C.Y."/>
            <person name="Yang H.T."/>
            <person name="Sudianto E."/>
            <person name="Hsu M.H."/>
            <person name="Wu K.P."/>
            <person name="Wang L.N."/>
            <person name="Leebens-Mack J.H."/>
            <person name="Tsai I.J."/>
        </authorList>
    </citation>
    <scope>NUCLEOTIDE SEQUENCE [LARGE SCALE GENOMIC DNA]</scope>
    <source>
        <strain evidence="10">cv. Chaw 1501</strain>
        <tissue evidence="9">Young leaves</tissue>
    </source>
</reference>
<comment type="caution">
    <text evidence="9">The sequence shown here is derived from an EMBL/GenBank/DDBJ whole genome shotgun (WGS) entry which is preliminary data.</text>
</comment>
<feature type="transmembrane region" description="Helical" evidence="7">
    <location>
        <begin position="98"/>
        <end position="120"/>
    </location>
</feature>
<feature type="transmembrane region" description="Helical" evidence="7">
    <location>
        <begin position="361"/>
        <end position="380"/>
    </location>
</feature>
<evidence type="ECO:0000256" key="2">
    <source>
        <dbReference type="ARBA" id="ARBA00007635"/>
    </source>
</evidence>
<comment type="subcellular location">
    <subcellularLocation>
        <location evidence="1">Membrane</location>
        <topology evidence="1">Multi-pass membrane protein</topology>
    </subcellularLocation>
</comment>
<evidence type="ECO:0000313" key="9">
    <source>
        <dbReference type="EMBL" id="RWR94524.1"/>
    </source>
</evidence>
<keyword evidence="10" id="KW-1185">Reference proteome</keyword>
<dbReference type="InterPro" id="IPR037185">
    <property type="entry name" value="EmrE-like"/>
</dbReference>
<evidence type="ECO:0000256" key="7">
    <source>
        <dbReference type="SAM" id="Phobius"/>
    </source>
</evidence>
<dbReference type="InterPro" id="IPR030184">
    <property type="entry name" value="WAT1-related"/>
</dbReference>
<feature type="transmembrane region" description="Helical" evidence="7">
    <location>
        <begin position="132"/>
        <end position="150"/>
    </location>
</feature>
<dbReference type="GO" id="GO:0022857">
    <property type="term" value="F:transmembrane transporter activity"/>
    <property type="evidence" value="ECO:0007669"/>
    <property type="project" value="InterPro"/>
</dbReference>
<name>A0A443PUR8_9MAGN</name>
<feature type="transmembrane region" description="Helical" evidence="7">
    <location>
        <begin position="181"/>
        <end position="201"/>
    </location>
</feature>
<dbReference type="OrthoDB" id="1728340at2759"/>
<organism evidence="9 10">
    <name type="scientific">Cinnamomum micranthum f. kanehirae</name>
    <dbReference type="NCBI Taxonomy" id="337451"/>
    <lineage>
        <taxon>Eukaryota</taxon>
        <taxon>Viridiplantae</taxon>
        <taxon>Streptophyta</taxon>
        <taxon>Embryophyta</taxon>
        <taxon>Tracheophyta</taxon>
        <taxon>Spermatophyta</taxon>
        <taxon>Magnoliopsida</taxon>
        <taxon>Magnoliidae</taxon>
        <taxon>Laurales</taxon>
        <taxon>Lauraceae</taxon>
        <taxon>Cinnamomum</taxon>
    </lineage>
</organism>
<evidence type="ECO:0000256" key="5">
    <source>
        <dbReference type="ARBA" id="ARBA00023136"/>
    </source>
</evidence>
<keyword evidence="3 7" id="KW-0812">Transmembrane</keyword>
<evidence type="ECO:0000313" key="10">
    <source>
        <dbReference type="Proteomes" id="UP000283530"/>
    </source>
</evidence>
<proteinExistence type="inferred from homology"/>
<dbReference type="PANTHER" id="PTHR31218">
    <property type="entry name" value="WAT1-RELATED PROTEIN"/>
    <property type="match status" value="1"/>
</dbReference>
<evidence type="ECO:0000256" key="1">
    <source>
        <dbReference type="ARBA" id="ARBA00004141"/>
    </source>
</evidence>
<dbReference type="Pfam" id="PF00892">
    <property type="entry name" value="EamA"/>
    <property type="match status" value="2"/>
</dbReference>
<evidence type="ECO:0000256" key="6">
    <source>
        <dbReference type="SAM" id="MobiDB-lite"/>
    </source>
</evidence>